<dbReference type="AlphaFoldDB" id="A0AAV4TFJ2"/>
<protein>
    <submittedName>
        <fullName evidence="1">Uncharacterized protein</fullName>
    </submittedName>
</protein>
<name>A0AAV4TFJ2_9ARAC</name>
<dbReference type="Proteomes" id="UP001054837">
    <property type="component" value="Unassembled WGS sequence"/>
</dbReference>
<sequence length="88" mass="9706">MAGYLRNSKQTILSSGWRVEDLELGRKCVTHSVRAPLSVQKCGSRFGSVYCSFPAASGSSVLTAWGNFAYLLLSHHRWTPFLLNSIEG</sequence>
<gene>
    <name evidence="1" type="ORF">CDAR_487071</name>
</gene>
<comment type="caution">
    <text evidence="1">The sequence shown here is derived from an EMBL/GenBank/DDBJ whole genome shotgun (WGS) entry which is preliminary data.</text>
</comment>
<keyword evidence="2" id="KW-1185">Reference proteome</keyword>
<dbReference type="EMBL" id="BPLQ01009467">
    <property type="protein sequence ID" value="GIY44152.1"/>
    <property type="molecule type" value="Genomic_DNA"/>
</dbReference>
<evidence type="ECO:0000313" key="1">
    <source>
        <dbReference type="EMBL" id="GIY44152.1"/>
    </source>
</evidence>
<organism evidence="1 2">
    <name type="scientific">Caerostris darwini</name>
    <dbReference type="NCBI Taxonomy" id="1538125"/>
    <lineage>
        <taxon>Eukaryota</taxon>
        <taxon>Metazoa</taxon>
        <taxon>Ecdysozoa</taxon>
        <taxon>Arthropoda</taxon>
        <taxon>Chelicerata</taxon>
        <taxon>Arachnida</taxon>
        <taxon>Araneae</taxon>
        <taxon>Araneomorphae</taxon>
        <taxon>Entelegynae</taxon>
        <taxon>Araneoidea</taxon>
        <taxon>Araneidae</taxon>
        <taxon>Caerostris</taxon>
    </lineage>
</organism>
<accession>A0AAV4TFJ2</accession>
<reference evidence="1 2" key="1">
    <citation type="submission" date="2021-06" db="EMBL/GenBank/DDBJ databases">
        <title>Caerostris darwini draft genome.</title>
        <authorList>
            <person name="Kono N."/>
            <person name="Arakawa K."/>
        </authorList>
    </citation>
    <scope>NUCLEOTIDE SEQUENCE [LARGE SCALE GENOMIC DNA]</scope>
</reference>
<proteinExistence type="predicted"/>
<evidence type="ECO:0000313" key="2">
    <source>
        <dbReference type="Proteomes" id="UP001054837"/>
    </source>
</evidence>